<dbReference type="InterPro" id="IPR019810">
    <property type="entry name" value="Citrate_synthase_AS"/>
</dbReference>
<dbReference type="CDD" id="cd06100">
    <property type="entry name" value="CCL_ACL-C"/>
    <property type="match status" value="1"/>
</dbReference>
<evidence type="ECO:0000256" key="2">
    <source>
        <dbReference type="ARBA" id="ARBA00010566"/>
    </source>
</evidence>
<dbReference type="EC" id="2.3.3.16" evidence="3"/>
<evidence type="ECO:0000256" key="5">
    <source>
        <dbReference type="RuleBase" id="RU003406"/>
    </source>
</evidence>
<evidence type="ECO:0000313" key="7">
    <source>
        <dbReference type="Proteomes" id="UP000327294"/>
    </source>
</evidence>
<keyword evidence="7" id="KW-1185">Reference proteome</keyword>
<dbReference type="GO" id="GO:0036440">
    <property type="term" value="F:citrate synthase activity"/>
    <property type="evidence" value="ECO:0007669"/>
    <property type="project" value="UniProtKB-EC"/>
</dbReference>
<comment type="similarity">
    <text evidence="2 5">Belongs to the citrate synthase family.</text>
</comment>
<proteinExistence type="inferred from homology"/>
<dbReference type="PROSITE" id="PS00480">
    <property type="entry name" value="CITRATE_SYNTHASE"/>
    <property type="match status" value="1"/>
</dbReference>
<dbReference type="Pfam" id="PF00285">
    <property type="entry name" value="Citrate_synt"/>
    <property type="match status" value="1"/>
</dbReference>
<dbReference type="UniPathway" id="UPA00223"/>
<dbReference type="GO" id="GO:0006099">
    <property type="term" value="P:tricarboxylic acid cycle"/>
    <property type="evidence" value="ECO:0007669"/>
    <property type="project" value="UniProtKB-UniPathway"/>
</dbReference>
<dbReference type="NCBIfam" id="NF004868">
    <property type="entry name" value="PRK06224.1-5"/>
    <property type="match status" value="1"/>
</dbReference>
<evidence type="ECO:0000256" key="1">
    <source>
        <dbReference type="ARBA" id="ARBA00005163"/>
    </source>
</evidence>
<dbReference type="EMBL" id="CP045096">
    <property type="protein sequence ID" value="QFQ95647.1"/>
    <property type="molecule type" value="Genomic_DNA"/>
</dbReference>
<dbReference type="PANTHER" id="PTHR11739">
    <property type="entry name" value="CITRATE SYNTHASE"/>
    <property type="match status" value="1"/>
</dbReference>
<dbReference type="SUPFAM" id="SSF48256">
    <property type="entry name" value="Citrate synthase"/>
    <property type="match status" value="1"/>
</dbReference>
<dbReference type="GO" id="GO:0005829">
    <property type="term" value="C:cytosol"/>
    <property type="evidence" value="ECO:0007669"/>
    <property type="project" value="TreeGrafter"/>
</dbReference>
<sequence length="255" mass="26346">MARSTHMKTSMAEVTPDRIVVRGLDLADELIGRTTTAEFFYVLLTGSRPSATQARILDACIVAIGEHGLVPSVQAARMTYACAPEAFQGAVAAGLLGAGSVVLGSSETTARALKQIVDLAADDDLDGAAKSVLQQLKDQGAAAPGVGHPVHKAGDPRAARLLEFTESLGAQGVHTSALHAMTRAVPLVYGRELPLNVSGAIPAALLDVGFPLRAMKGVPLVGRTMSLVAHLLEEMDSPMGFGLASAAEAAVTYEP</sequence>
<dbReference type="KEGG" id="sphv:F9278_04985"/>
<evidence type="ECO:0000313" key="6">
    <source>
        <dbReference type="EMBL" id="QFQ95647.1"/>
    </source>
</evidence>
<dbReference type="RefSeq" id="WP_152167179.1">
    <property type="nucleotide sequence ID" value="NZ_CP045096.1"/>
</dbReference>
<dbReference type="InterPro" id="IPR016143">
    <property type="entry name" value="Citrate_synth-like_sm_a-sub"/>
</dbReference>
<keyword evidence="4 5" id="KW-0808">Transferase</keyword>
<evidence type="ECO:0000256" key="4">
    <source>
        <dbReference type="ARBA" id="ARBA00022679"/>
    </source>
</evidence>
<protein>
    <recommendedName>
        <fullName evidence="3">citrate synthase (unknown stereospecificity)</fullName>
        <ecNumber evidence="3">2.3.3.16</ecNumber>
    </recommendedName>
</protein>
<dbReference type="InterPro" id="IPR002020">
    <property type="entry name" value="Citrate_synthase"/>
</dbReference>
<dbReference type="Proteomes" id="UP000327294">
    <property type="component" value="Chromosome"/>
</dbReference>
<dbReference type="InterPro" id="IPR036969">
    <property type="entry name" value="Citrate_synthase_sf"/>
</dbReference>
<comment type="pathway">
    <text evidence="1">Carbohydrate metabolism; tricarboxylic acid cycle.</text>
</comment>
<dbReference type="Gene3D" id="1.10.580.10">
    <property type="entry name" value="Citrate Synthase, domain 1"/>
    <property type="match status" value="1"/>
</dbReference>
<organism evidence="6 7">
    <name type="scientific">Streptomyces phaeolivaceus</name>
    <dbReference type="NCBI Taxonomy" id="2653200"/>
    <lineage>
        <taxon>Bacteria</taxon>
        <taxon>Bacillati</taxon>
        <taxon>Actinomycetota</taxon>
        <taxon>Actinomycetes</taxon>
        <taxon>Kitasatosporales</taxon>
        <taxon>Streptomycetaceae</taxon>
        <taxon>Streptomyces</taxon>
    </lineage>
</organism>
<dbReference type="PANTHER" id="PTHR11739:SF4">
    <property type="entry name" value="CITRATE SYNTHASE, PEROXISOMAL"/>
    <property type="match status" value="1"/>
</dbReference>
<dbReference type="Gene3D" id="1.10.230.10">
    <property type="entry name" value="Cytochrome P450-Terp, domain 2"/>
    <property type="match status" value="1"/>
</dbReference>
<evidence type="ECO:0000256" key="3">
    <source>
        <dbReference type="ARBA" id="ARBA00012972"/>
    </source>
</evidence>
<dbReference type="AlphaFoldDB" id="A0A5P8JZ12"/>
<reference evidence="6 7" key="1">
    <citation type="submission" date="2019-10" db="EMBL/GenBank/DDBJ databases">
        <title>Streptomyces sp. strain GY16 isolated from leaves of Broussonetia papyrifera.</title>
        <authorList>
            <person name="Mo P."/>
        </authorList>
    </citation>
    <scope>NUCLEOTIDE SEQUENCE [LARGE SCALE GENOMIC DNA]</scope>
    <source>
        <strain evidence="6 7">GY16</strain>
    </source>
</reference>
<dbReference type="GO" id="GO:0005975">
    <property type="term" value="P:carbohydrate metabolic process"/>
    <property type="evidence" value="ECO:0007669"/>
    <property type="project" value="TreeGrafter"/>
</dbReference>
<dbReference type="GO" id="GO:0016829">
    <property type="term" value="F:lyase activity"/>
    <property type="evidence" value="ECO:0007669"/>
    <property type="project" value="UniProtKB-KW"/>
</dbReference>
<keyword evidence="6" id="KW-0456">Lyase</keyword>
<name>A0A5P8JZ12_9ACTN</name>
<gene>
    <name evidence="6" type="ORF">F9278_04985</name>
</gene>
<dbReference type="InterPro" id="IPR016142">
    <property type="entry name" value="Citrate_synth-like_lrg_a-sub"/>
</dbReference>
<accession>A0A5P8JZ12</accession>